<dbReference type="Proteomes" id="UP000194127">
    <property type="component" value="Unassembled WGS sequence"/>
</dbReference>
<dbReference type="GO" id="GO:0008270">
    <property type="term" value="F:zinc ion binding"/>
    <property type="evidence" value="ECO:0007669"/>
    <property type="project" value="UniProtKB-KW"/>
</dbReference>
<dbReference type="InterPro" id="IPR036236">
    <property type="entry name" value="Znf_C2H2_sf"/>
</dbReference>
<feature type="compositionally biased region" description="Polar residues" evidence="8">
    <location>
        <begin position="190"/>
        <end position="200"/>
    </location>
</feature>
<keyword evidence="2" id="KW-0479">Metal-binding</keyword>
<keyword evidence="6" id="KW-0539">Nucleus</keyword>
<reference evidence="10 11" key="1">
    <citation type="submission" date="2017-04" db="EMBL/GenBank/DDBJ databases">
        <title>Genome Sequence of the Model Brown-Rot Fungus Postia placenta SB12.</title>
        <authorList>
            <consortium name="DOE Joint Genome Institute"/>
            <person name="Gaskell J."/>
            <person name="Kersten P."/>
            <person name="Larrondo L.F."/>
            <person name="Canessa P."/>
            <person name="Martinez D."/>
            <person name="Hibbett D."/>
            <person name="Schmoll M."/>
            <person name="Kubicek C.P."/>
            <person name="Martinez A.T."/>
            <person name="Yadav J."/>
            <person name="Master E."/>
            <person name="Magnuson J.K."/>
            <person name="James T."/>
            <person name="Yaver D."/>
            <person name="Berka R."/>
            <person name="Labutti K."/>
            <person name="Lipzen A."/>
            <person name="Aerts A."/>
            <person name="Barry K."/>
            <person name="Henrissat B."/>
            <person name="Blanchette R."/>
            <person name="Grigoriev I."/>
            <person name="Cullen D."/>
        </authorList>
    </citation>
    <scope>NUCLEOTIDE SEQUENCE [LARGE SCALE GENOMIC DNA]</scope>
    <source>
        <strain evidence="10 11">MAD-698-R-SB12</strain>
    </source>
</reference>
<feature type="domain" description="C2H2-type" evidence="9">
    <location>
        <begin position="260"/>
        <end position="287"/>
    </location>
</feature>
<accession>A0A1X6NH45</accession>
<dbReference type="OrthoDB" id="8117402at2759"/>
<dbReference type="EMBL" id="KZ110591">
    <property type="protein sequence ID" value="OSX67842.1"/>
    <property type="molecule type" value="Genomic_DNA"/>
</dbReference>
<evidence type="ECO:0000256" key="7">
    <source>
        <dbReference type="PROSITE-ProRule" id="PRU00042"/>
    </source>
</evidence>
<dbReference type="PANTHER" id="PTHR16515:SF49">
    <property type="entry name" value="GASTRULA ZINC FINGER PROTEIN XLCGF49.1-LIKE-RELATED"/>
    <property type="match status" value="1"/>
</dbReference>
<gene>
    <name evidence="10" type="ORF">POSPLADRAFT_1129262</name>
</gene>
<keyword evidence="4 7" id="KW-0863">Zinc-finger</keyword>
<dbReference type="SUPFAM" id="SSF57667">
    <property type="entry name" value="beta-beta-alpha zinc fingers"/>
    <property type="match status" value="1"/>
</dbReference>
<dbReference type="SMART" id="SM00355">
    <property type="entry name" value="ZnF_C2H2"/>
    <property type="match status" value="2"/>
</dbReference>
<evidence type="ECO:0000313" key="10">
    <source>
        <dbReference type="EMBL" id="OSX67842.1"/>
    </source>
</evidence>
<dbReference type="GeneID" id="36328773"/>
<dbReference type="PROSITE" id="PS00028">
    <property type="entry name" value="ZINC_FINGER_C2H2_1"/>
    <property type="match status" value="2"/>
</dbReference>
<keyword evidence="3" id="KW-0677">Repeat</keyword>
<dbReference type="AlphaFoldDB" id="A0A1X6NH45"/>
<dbReference type="PANTHER" id="PTHR16515">
    <property type="entry name" value="PR DOMAIN ZINC FINGER PROTEIN"/>
    <property type="match status" value="1"/>
</dbReference>
<protein>
    <recommendedName>
        <fullName evidence="9">C2H2-type domain-containing protein</fullName>
    </recommendedName>
</protein>
<organism evidence="10 11">
    <name type="scientific">Postia placenta MAD-698-R-SB12</name>
    <dbReference type="NCBI Taxonomy" id="670580"/>
    <lineage>
        <taxon>Eukaryota</taxon>
        <taxon>Fungi</taxon>
        <taxon>Dikarya</taxon>
        <taxon>Basidiomycota</taxon>
        <taxon>Agaricomycotina</taxon>
        <taxon>Agaricomycetes</taxon>
        <taxon>Polyporales</taxon>
        <taxon>Adustoporiaceae</taxon>
        <taxon>Rhodonia</taxon>
    </lineage>
</organism>
<evidence type="ECO:0000313" key="11">
    <source>
        <dbReference type="Proteomes" id="UP000194127"/>
    </source>
</evidence>
<feature type="region of interest" description="Disordered" evidence="8">
    <location>
        <begin position="164"/>
        <end position="211"/>
    </location>
</feature>
<evidence type="ECO:0000256" key="6">
    <source>
        <dbReference type="ARBA" id="ARBA00023242"/>
    </source>
</evidence>
<dbReference type="PROSITE" id="PS50157">
    <property type="entry name" value="ZINC_FINGER_C2H2_2"/>
    <property type="match status" value="2"/>
</dbReference>
<evidence type="ECO:0000256" key="8">
    <source>
        <dbReference type="SAM" id="MobiDB-lite"/>
    </source>
</evidence>
<dbReference type="InterPro" id="IPR013087">
    <property type="entry name" value="Znf_C2H2_type"/>
</dbReference>
<proteinExistence type="predicted"/>
<dbReference type="RefSeq" id="XP_024344636.1">
    <property type="nucleotide sequence ID" value="XM_024483824.1"/>
</dbReference>
<sequence length="365" mass="40057">MSDSHFAPYFPSAQLYQSAKADDSAFGLDELDYAKQPFDFFQFGHGSSGILAPHPDQFESELDSSLAAFDAELNHIPLETGTADIFSFLRSDTPTGPPSTFTVSSESVSGYDSGYTESLSGRSESFYNFPANSPTPNYAASNYSYTQDLDMDFKRMGLPTADDHSAYGGLPSSPSVRSSSGGIPHIAHYSPQTSFSSPRGSFSDYEPAQPQHVRIGSSAASDYYPQAQVNKQYNYPAAVGVGQNTVSPMEDMQRDPKKKYPCPLCPRAFARAYNLKTHTQTHDPNRSKPYACHHKSCGRSFSRKHDLTRHLVSIHRSESMSSMVSASNRAIGVDKGPRAWCDNCGKSWIGKGKDKDCECECDEVK</sequence>
<dbReference type="STRING" id="670580.A0A1X6NH45"/>
<evidence type="ECO:0000259" key="9">
    <source>
        <dbReference type="PROSITE" id="PS50157"/>
    </source>
</evidence>
<name>A0A1X6NH45_9APHY</name>
<dbReference type="Gene3D" id="3.30.160.60">
    <property type="entry name" value="Classic Zinc Finger"/>
    <property type="match status" value="2"/>
</dbReference>
<feature type="compositionally biased region" description="Low complexity" evidence="8">
    <location>
        <begin position="168"/>
        <end position="184"/>
    </location>
</feature>
<keyword evidence="5" id="KW-0862">Zinc</keyword>
<evidence type="ECO:0000256" key="4">
    <source>
        <dbReference type="ARBA" id="ARBA00022771"/>
    </source>
</evidence>
<dbReference type="GO" id="GO:0010468">
    <property type="term" value="P:regulation of gene expression"/>
    <property type="evidence" value="ECO:0007669"/>
    <property type="project" value="TreeGrafter"/>
</dbReference>
<evidence type="ECO:0000256" key="1">
    <source>
        <dbReference type="ARBA" id="ARBA00004123"/>
    </source>
</evidence>
<dbReference type="Pfam" id="PF00096">
    <property type="entry name" value="zf-C2H2"/>
    <property type="match status" value="2"/>
</dbReference>
<comment type="subcellular location">
    <subcellularLocation>
        <location evidence="1">Nucleus</location>
    </subcellularLocation>
</comment>
<evidence type="ECO:0000256" key="2">
    <source>
        <dbReference type="ARBA" id="ARBA00022723"/>
    </source>
</evidence>
<feature type="domain" description="C2H2-type" evidence="9">
    <location>
        <begin position="290"/>
        <end position="320"/>
    </location>
</feature>
<evidence type="ECO:0000256" key="5">
    <source>
        <dbReference type="ARBA" id="ARBA00022833"/>
    </source>
</evidence>
<evidence type="ECO:0000256" key="3">
    <source>
        <dbReference type="ARBA" id="ARBA00022737"/>
    </source>
</evidence>
<keyword evidence="11" id="KW-1185">Reference proteome</keyword>
<dbReference type="GO" id="GO:0005634">
    <property type="term" value="C:nucleus"/>
    <property type="evidence" value="ECO:0007669"/>
    <property type="project" value="UniProtKB-SubCell"/>
</dbReference>
<dbReference type="InterPro" id="IPR050331">
    <property type="entry name" value="Zinc_finger"/>
</dbReference>